<dbReference type="OrthoDB" id="3261041at2"/>
<evidence type="ECO:0008006" key="4">
    <source>
        <dbReference type="Google" id="ProtNLM"/>
    </source>
</evidence>
<sequence>MAAHFVALRFRLLLGTLKQSPWAIVALVMSVLGGLSLLGGTALAAIAVRALAPELGASLAVLGGAALVVVLTAIAVLVGTSDPLAPERFSLLPLRARQLRAGLLAAQVLEPWSVVAALALALWLIVWSTSPVALVAAVLALPIGVATVLLLARAGSDLLARQLASKRARDAMAILLLLVILFAAFGIQLLANGLSGLADLGGAIGTAVSVLAWTPLGAAFDLPRVAADGAWLEAAAKLAIAVATIAIAWWGWGRLLDERLTNPIVLRGGGRVREGRALDRLLPATPTGAIAARSIRYRRRDVRHLMNVIATLMIPVIIGGVHLAGIVRVEVDGDRIPAEGLAFLPLLMAIVAAAIVQIDVAYDNSAFAWHVLTGVRGTADRAGRLLGISIVYLPALVVTAVLATWASGRWALLPGSVGASVGTFLLVAGVLLWLGALLPGDAPAPGANPLGRGSSGGVQSLAGLALTLPVLGTIGAPAIGLAIASVWIPWLGWLSLAAGLVVGALGAWFGIRVGGATLDRRGPEVLAHVAKER</sequence>
<keyword evidence="3" id="KW-1185">Reference proteome</keyword>
<dbReference type="EMBL" id="ASHR01000017">
    <property type="protein sequence ID" value="ERG64620.1"/>
    <property type="molecule type" value="Genomic_DNA"/>
</dbReference>
<comment type="caution">
    <text evidence="2">The sequence shown here is derived from an EMBL/GenBank/DDBJ whole genome shotgun (WGS) entry which is preliminary data.</text>
</comment>
<feature type="transmembrane region" description="Helical" evidence="1">
    <location>
        <begin position="132"/>
        <end position="152"/>
    </location>
</feature>
<feature type="transmembrane region" description="Helical" evidence="1">
    <location>
        <begin position="173"/>
        <end position="191"/>
    </location>
</feature>
<feature type="transmembrane region" description="Helical" evidence="1">
    <location>
        <begin position="341"/>
        <end position="362"/>
    </location>
</feature>
<feature type="transmembrane region" description="Helical" evidence="1">
    <location>
        <begin position="305"/>
        <end position="329"/>
    </location>
</feature>
<reference evidence="2 3" key="1">
    <citation type="journal article" date="2013" name="Genome Announc.">
        <title>First draft genome sequence from a member of the genus agrococcus, isolated from modern microbialites.</title>
        <authorList>
            <person name="White R.A.III."/>
            <person name="Grassa C.J."/>
            <person name="Suttle C.A."/>
        </authorList>
    </citation>
    <scope>NUCLEOTIDE SEQUENCE [LARGE SCALE GENOMIC DNA]</scope>
    <source>
        <strain evidence="2 3">RW1</strain>
    </source>
</reference>
<feature type="transmembrane region" description="Helical" evidence="1">
    <location>
        <begin position="383"/>
        <end position="405"/>
    </location>
</feature>
<feature type="transmembrane region" description="Helical" evidence="1">
    <location>
        <begin position="490"/>
        <end position="511"/>
    </location>
</feature>
<keyword evidence="1" id="KW-0812">Transmembrane</keyword>
<protein>
    <recommendedName>
        <fullName evidence="4">ABC-2 type transport system permease protein</fullName>
    </recommendedName>
</protein>
<organism evidence="2 3">
    <name type="scientific">Agrococcus pavilionensis RW1</name>
    <dbReference type="NCBI Taxonomy" id="1330458"/>
    <lineage>
        <taxon>Bacteria</taxon>
        <taxon>Bacillati</taxon>
        <taxon>Actinomycetota</taxon>
        <taxon>Actinomycetes</taxon>
        <taxon>Micrococcales</taxon>
        <taxon>Microbacteriaceae</taxon>
        <taxon>Agrococcus</taxon>
    </lineage>
</organism>
<feature type="transmembrane region" description="Helical" evidence="1">
    <location>
        <begin position="59"/>
        <end position="80"/>
    </location>
</feature>
<gene>
    <name evidence="2" type="ORF">L332_09190</name>
</gene>
<keyword evidence="1" id="KW-0472">Membrane</keyword>
<feature type="transmembrane region" description="Helical" evidence="1">
    <location>
        <begin position="230"/>
        <end position="252"/>
    </location>
</feature>
<evidence type="ECO:0000313" key="3">
    <source>
        <dbReference type="Proteomes" id="UP000016462"/>
    </source>
</evidence>
<evidence type="ECO:0000256" key="1">
    <source>
        <dbReference type="SAM" id="Phobius"/>
    </source>
</evidence>
<feature type="transmembrane region" description="Helical" evidence="1">
    <location>
        <begin position="417"/>
        <end position="440"/>
    </location>
</feature>
<evidence type="ECO:0000313" key="2">
    <source>
        <dbReference type="EMBL" id="ERG64620.1"/>
    </source>
</evidence>
<feature type="transmembrane region" description="Helical" evidence="1">
    <location>
        <begin position="461"/>
        <end position="484"/>
    </location>
</feature>
<dbReference type="RefSeq" id="WP_021010152.1">
    <property type="nucleotide sequence ID" value="NZ_ASHR01000017.1"/>
</dbReference>
<dbReference type="AlphaFoldDB" id="U1MVD6"/>
<feature type="transmembrane region" description="Helical" evidence="1">
    <location>
        <begin position="101"/>
        <end position="126"/>
    </location>
</feature>
<feature type="transmembrane region" description="Helical" evidence="1">
    <location>
        <begin position="21"/>
        <end position="47"/>
    </location>
</feature>
<accession>U1MVD6</accession>
<proteinExistence type="predicted"/>
<dbReference type="Proteomes" id="UP000016462">
    <property type="component" value="Unassembled WGS sequence"/>
</dbReference>
<keyword evidence="1" id="KW-1133">Transmembrane helix</keyword>
<name>U1MVD6_9MICO</name>